<keyword evidence="2 6" id="KW-0489">Methyltransferase</keyword>
<dbReference type="Pfam" id="PF00145">
    <property type="entry name" value="DNA_methylase"/>
    <property type="match status" value="1"/>
</dbReference>
<organism evidence="9 10">
    <name type="scientific">Promicromonospora alba</name>
    <dbReference type="NCBI Taxonomy" id="1616110"/>
    <lineage>
        <taxon>Bacteria</taxon>
        <taxon>Bacillati</taxon>
        <taxon>Actinomycetota</taxon>
        <taxon>Actinomycetes</taxon>
        <taxon>Micrococcales</taxon>
        <taxon>Promicromonosporaceae</taxon>
        <taxon>Promicromonospora</taxon>
    </lineage>
</organism>
<proteinExistence type="inferred from homology"/>
<sequence>MRSRVTALTGQESSEPHAWPAQGASMTGEPADALPKIVSLFSGAGGLDLGFQRADFPLVFAVDLSPAAIQTHRRNFKDTVSVEADLAELGPAGVLAHLDEILEPGETIGVIGGPPCQGFSRANTGSAANDPRNRLPLLYLRIVEALQEKYTVEFVLFENVVGIRDTKHSVTFRGILSKFRDIGLKPNVNEYSALDYGVAQTRNRVIISGFRDDAVAQNFDPKKVAATDLTVRAKIGSLPDPAFFARGLDKSAIPHHENHWTMRPVSKRFSQPGGADRAGRSFRRLKWDKPSPTVAYGHREIHVHPDGRRRLSIYEAMLLQGFPSDFVLEGTLSSQVEQVSNAVPPPLAESLATAISAAMRRAARQPTTGEVLSA</sequence>
<name>A0ABV9HNI0_9MICO</name>
<dbReference type="NCBIfam" id="TIGR00675">
    <property type="entry name" value="dcm"/>
    <property type="match status" value="1"/>
</dbReference>
<dbReference type="GO" id="GO:0032259">
    <property type="term" value="P:methylation"/>
    <property type="evidence" value="ECO:0007669"/>
    <property type="project" value="UniProtKB-KW"/>
</dbReference>
<keyword evidence="4 6" id="KW-0949">S-adenosyl-L-methionine</keyword>
<reference evidence="10" key="1">
    <citation type="journal article" date="2019" name="Int. J. Syst. Evol. Microbiol.">
        <title>The Global Catalogue of Microorganisms (GCM) 10K type strain sequencing project: providing services to taxonomists for standard genome sequencing and annotation.</title>
        <authorList>
            <consortium name="The Broad Institute Genomics Platform"/>
            <consortium name="The Broad Institute Genome Sequencing Center for Infectious Disease"/>
            <person name="Wu L."/>
            <person name="Ma J."/>
        </authorList>
    </citation>
    <scope>NUCLEOTIDE SEQUENCE [LARGE SCALE GENOMIC DNA]</scope>
    <source>
        <strain evidence="10">CCUG 42722</strain>
    </source>
</reference>
<dbReference type="InterPro" id="IPR029063">
    <property type="entry name" value="SAM-dependent_MTases_sf"/>
</dbReference>
<evidence type="ECO:0000256" key="8">
    <source>
        <dbReference type="SAM" id="MobiDB-lite"/>
    </source>
</evidence>
<dbReference type="Gene3D" id="3.40.50.150">
    <property type="entry name" value="Vaccinia Virus protein VP39"/>
    <property type="match status" value="1"/>
</dbReference>
<evidence type="ECO:0000256" key="1">
    <source>
        <dbReference type="ARBA" id="ARBA00011975"/>
    </source>
</evidence>
<dbReference type="InterPro" id="IPR001525">
    <property type="entry name" value="C5_MeTfrase"/>
</dbReference>
<evidence type="ECO:0000313" key="10">
    <source>
        <dbReference type="Proteomes" id="UP001596011"/>
    </source>
</evidence>
<keyword evidence="5" id="KW-0680">Restriction system</keyword>
<dbReference type="InterPro" id="IPR050390">
    <property type="entry name" value="C5-Methyltransferase"/>
</dbReference>
<keyword evidence="10" id="KW-1185">Reference proteome</keyword>
<evidence type="ECO:0000256" key="2">
    <source>
        <dbReference type="ARBA" id="ARBA00022603"/>
    </source>
</evidence>
<dbReference type="EC" id="2.1.1.37" evidence="1"/>
<protein>
    <recommendedName>
        <fullName evidence="1">DNA (cytosine-5-)-methyltransferase</fullName>
        <ecNumber evidence="1">2.1.1.37</ecNumber>
    </recommendedName>
</protein>
<dbReference type="PANTHER" id="PTHR10629:SF52">
    <property type="entry name" value="DNA (CYTOSINE-5)-METHYLTRANSFERASE 1"/>
    <property type="match status" value="1"/>
</dbReference>
<evidence type="ECO:0000313" key="9">
    <source>
        <dbReference type="EMBL" id="MFC4631772.1"/>
    </source>
</evidence>
<comment type="similarity">
    <text evidence="6 7">Belongs to the class I-like SAM-binding methyltransferase superfamily. C5-methyltransferase family.</text>
</comment>
<dbReference type="PROSITE" id="PS51679">
    <property type="entry name" value="SAM_MT_C5"/>
    <property type="match status" value="1"/>
</dbReference>
<feature type="active site" evidence="6">
    <location>
        <position position="116"/>
    </location>
</feature>
<dbReference type="GO" id="GO:0003886">
    <property type="term" value="F:DNA (cytosine-5-)-methyltransferase activity"/>
    <property type="evidence" value="ECO:0007669"/>
    <property type="project" value="UniProtKB-EC"/>
</dbReference>
<gene>
    <name evidence="9" type="ORF">ACFO6V_26260</name>
</gene>
<dbReference type="SUPFAM" id="SSF53335">
    <property type="entry name" value="S-adenosyl-L-methionine-dependent methyltransferases"/>
    <property type="match status" value="1"/>
</dbReference>
<dbReference type="EMBL" id="JBHSFI010000009">
    <property type="protein sequence ID" value="MFC4631772.1"/>
    <property type="molecule type" value="Genomic_DNA"/>
</dbReference>
<evidence type="ECO:0000256" key="5">
    <source>
        <dbReference type="ARBA" id="ARBA00022747"/>
    </source>
</evidence>
<keyword evidence="3 6" id="KW-0808">Transferase</keyword>
<dbReference type="PRINTS" id="PR00105">
    <property type="entry name" value="C5METTRFRASE"/>
</dbReference>
<accession>A0ABV9HNI0</accession>
<feature type="compositionally biased region" description="Polar residues" evidence="8">
    <location>
        <begin position="1"/>
        <end position="13"/>
    </location>
</feature>
<dbReference type="Gene3D" id="3.90.120.10">
    <property type="entry name" value="DNA Methylase, subunit A, domain 2"/>
    <property type="match status" value="1"/>
</dbReference>
<feature type="region of interest" description="Disordered" evidence="8">
    <location>
        <begin position="1"/>
        <end position="28"/>
    </location>
</feature>
<dbReference type="PANTHER" id="PTHR10629">
    <property type="entry name" value="CYTOSINE-SPECIFIC METHYLTRANSFERASE"/>
    <property type="match status" value="1"/>
</dbReference>
<evidence type="ECO:0000256" key="4">
    <source>
        <dbReference type="ARBA" id="ARBA00022691"/>
    </source>
</evidence>
<evidence type="ECO:0000256" key="3">
    <source>
        <dbReference type="ARBA" id="ARBA00022679"/>
    </source>
</evidence>
<dbReference type="RefSeq" id="WP_377141607.1">
    <property type="nucleotide sequence ID" value="NZ_JBHSFI010000009.1"/>
</dbReference>
<dbReference type="Proteomes" id="UP001596011">
    <property type="component" value="Unassembled WGS sequence"/>
</dbReference>
<evidence type="ECO:0000256" key="7">
    <source>
        <dbReference type="RuleBase" id="RU000416"/>
    </source>
</evidence>
<comment type="caution">
    <text evidence="9">The sequence shown here is derived from an EMBL/GenBank/DDBJ whole genome shotgun (WGS) entry which is preliminary data.</text>
</comment>
<evidence type="ECO:0000256" key="6">
    <source>
        <dbReference type="PROSITE-ProRule" id="PRU01016"/>
    </source>
</evidence>